<dbReference type="SUPFAM" id="SSF52172">
    <property type="entry name" value="CheY-like"/>
    <property type="match status" value="1"/>
</dbReference>
<dbReference type="FunFam" id="3.40.50.2300:FF:000001">
    <property type="entry name" value="DNA-binding response regulator PhoB"/>
    <property type="match status" value="1"/>
</dbReference>
<gene>
    <name evidence="8" type="ORF">DHM44_05185</name>
</gene>
<dbReference type="OMA" id="IMCTAYD"/>
<evidence type="ECO:0000313" key="9">
    <source>
        <dbReference type="Proteomes" id="UP000262325"/>
    </source>
</evidence>
<dbReference type="GO" id="GO:0000160">
    <property type="term" value="P:phosphorelay signal transduction system"/>
    <property type="evidence" value="ECO:0007669"/>
    <property type="project" value="UniProtKB-KW"/>
</dbReference>
<dbReference type="InterPro" id="IPR001789">
    <property type="entry name" value="Sig_transdc_resp-reg_receiver"/>
</dbReference>
<dbReference type="EMBL" id="DPPF01000104">
    <property type="protein sequence ID" value="HCW93056.1"/>
    <property type="molecule type" value="Genomic_DNA"/>
</dbReference>
<evidence type="ECO:0000256" key="3">
    <source>
        <dbReference type="ARBA" id="ARBA00023015"/>
    </source>
</evidence>
<dbReference type="Gene3D" id="3.40.50.2300">
    <property type="match status" value="1"/>
</dbReference>
<name>A0A3D5QB49_FLESI</name>
<evidence type="ECO:0000256" key="1">
    <source>
        <dbReference type="ARBA" id="ARBA00022553"/>
    </source>
</evidence>
<dbReference type="InterPro" id="IPR050595">
    <property type="entry name" value="Bact_response_regulator"/>
</dbReference>
<dbReference type="PROSITE" id="PS50110">
    <property type="entry name" value="RESPONSE_REGULATORY"/>
    <property type="match status" value="1"/>
</dbReference>
<evidence type="ECO:0000256" key="6">
    <source>
        <dbReference type="PROSITE-ProRule" id="PRU00169"/>
    </source>
</evidence>
<reference evidence="8 9" key="1">
    <citation type="journal article" date="2018" name="Nat. Biotechnol.">
        <title>A standardized bacterial taxonomy based on genome phylogeny substantially revises the tree of life.</title>
        <authorList>
            <person name="Parks D.H."/>
            <person name="Chuvochina M."/>
            <person name="Waite D.W."/>
            <person name="Rinke C."/>
            <person name="Skarshewski A."/>
            <person name="Chaumeil P.A."/>
            <person name="Hugenholtz P."/>
        </authorList>
    </citation>
    <scope>NUCLEOTIDE SEQUENCE [LARGE SCALE GENOMIC DNA]</scope>
    <source>
        <strain evidence="8">UBA8672</strain>
    </source>
</reference>
<keyword evidence="4" id="KW-0238">DNA-binding</keyword>
<evidence type="ECO:0000313" key="8">
    <source>
        <dbReference type="EMBL" id="HCW93056.1"/>
    </source>
</evidence>
<dbReference type="Proteomes" id="UP000262325">
    <property type="component" value="Unassembled WGS sequence"/>
</dbReference>
<proteinExistence type="predicted"/>
<feature type="modified residue" description="4-aspartylphosphate" evidence="6">
    <location>
        <position position="52"/>
    </location>
</feature>
<dbReference type="PANTHER" id="PTHR44591">
    <property type="entry name" value="STRESS RESPONSE REGULATOR PROTEIN 1"/>
    <property type="match status" value="1"/>
</dbReference>
<keyword evidence="3" id="KW-0805">Transcription regulation</keyword>
<accession>A0A3D5QB49</accession>
<protein>
    <submittedName>
        <fullName evidence="8">Response regulator</fullName>
    </submittedName>
</protein>
<evidence type="ECO:0000256" key="2">
    <source>
        <dbReference type="ARBA" id="ARBA00023012"/>
    </source>
</evidence>
<dbReference type="Pfam" id="PF00072">
    <property type="entry name" value="Response_reg"/>
    <property type="match status" value="1"/>
</dbReference>
<comment type="caution">
    <text evidence="8">The sequence shown here is derived from an EMBL/GenBank/DDBJ whole genome shotgun (WGS) entry which is preliminary data.</text>
</comment>
<dbReference type="AlphaFoldDB" id="A0A3D5QB49"/>
<keyword evidence="5" id="KW-0804">Transcription</keyword>
<keyword evidence="1 6" id="KW-0597">Phosphoprotein</keyword>
<dbReference type="RefSeq" id="WP_013886791.1">
    <property type="nucleotide sequence ID" value="NZ_JAAZVV010000039.1"/>
</dbReference>
<evidence type="ECO:0000256" key="4">
    <source>
        <dbReference type="ARBA" id="ARBA00023125"/>
    </source>
</evidence>
<organism evidence="8 9">
    <name type="scientific">Flexistipes sinusarabici</name>
    <dbReference type="NCBI Taxonomy" id="2352"/>
    <lineage>
        <taxon>Bacteria</taxon>
        <taxon>Pseudomonadati</taxon>
        <taxon>Deferribacterota</taxon>
        <taxon>Deferribacteres</taxon>
        <taxon>Deferribacterales</taxon>
        <taxon>Flexistipitaceae</taxon>
        <taxon>Flexistipes</taxon>
    </lineage>
</organism>
<keyword evidence="2" id="KW-0902">Two-component regulatory system</keyword>
<feature type="domain" description="Response regulatory" evidence="7">
    <location>
        <begin position="3"/>
        <end position="113"/>
    </location>
</feature>
<dbReference type="GO" id="GO:0003677">
    <property type="term" value="F:DNA binding"/>
    <property type="evidence" value="ECO:0007669"/>
    <property type="project" value="UniProtKB-KW"/>
</dbReference>
<evidence type="ECO:0000256" key="5">
    <source>
        <dbReference type="ARBA" id="ARBA00023163"/>
    </source>
</evidence>
<dbReference type="SMART" id="SM00448">
    <property type="entry name" value="REC"/>
    <property type="match status" value="1"/>
</dbReference>
<sequence>MKTLLIVDDDDNIRLLMRDEFCDLNYNVITAVNGEEALISFSEEDVDLVILDLRMPKLDGVQFLERIRKTSKVPIIIYTANPGDFNVGDYESVEMLTKSPDTGNLLKLVETTLNV</sequence>
<dbReference type="InterPro" id="IPR011006">
    <property type="entry name" value="CheY-like_superfamily"/>
</dbReference>
<evidence type="ECO:0000259" key="7">
    <source>
        <dbReference type="PROSITE" id="PS50110"/>
    </source>
</evidence>
<dbReference type="PANTHER" id="PTHR44591:SF3">
    <property type="entry name" value="RESPONSE REGULATORY DOMAIN-CONTAINING PROTEIN"/>
    <property type="match status" value="1"/>
</dbReference>